<evidence type="ECO:0000256" key="1">
    <source>
        <dbReference type="ARBA" id="ARBA00006642"/>
    </source>
</evidence>
<keyword evidence="4" id="KW-0220">Diaminopimelate biosynthesis</keyword>
<protein>
    <recommendedName>
        <fullName evidence="9 12">4-hydroxy-tetrahydrodipicolinate reductase</fullName>
        <ecNumber evidence="9 12">1.17.1.8</ecNumber>
    </recommendedName>
</protein>
<dbReference type="EMBL" id="FUZU01000001">
    <property type="protein sequence ID" value="SKC55702.1"/>
    <property type="molecule type" value="Genomic_DNA"/>
</dbReference>
<dbReference type="GO" id="GO:0009089">
    <property type="term" value="P:lysine biosynthetic process via diaminopimelate"/>
    <property type="evidence" value="ECO:0007669"/>
    <property type="project" value="UniProtKB-UniRule"/>
</dbReference>
<evidence type="ECO:0000259" key="14">
    <source>
        <dbReference type="Pfam" id="PF05173"/>
    </source>
</evidence>
<keyword evidence="2" id="KW-0028">Amino-acid biosynthesis</keyword>
<dbReference type="Gene3D" id="3.30.360.10">
    <property type="entry name" value="Dihydrodipicolinate Reductase, domain 2"/>
    <property type="match status" value="1"/>
</dbReference>
<evidence type="ECO:0000256" key="8">
    <source>
        <dbReference type="ARBA" id="ARBA00037922"/>
    </source>
</evidence>
<keyword evidence="7" id="KW-0457">Lysine biosynthesis</keyword>
<dbReference type="EC" id="1.17.1.8" evidence="9 12"/>
<evidence type="ECO:0000256" key="11">
    <source>
        <dbReference type="ARBA" id="ARBA00049396"/>
    </source>
</evidence>
<evidence type="ECO:0000256" key="4">
    <source>
        <dbReference type="ARBA" id="ARBA00022915"/>
    </source>
</evidence>
<dbReference type="CDD" id="cd02274">
    <property type="entry name" value="DHDPR_N"/>
    <property type="match status" value="1"/>
</dbReference>
<comment type="catalytic activity">
    <reaction evidence="10">
        <text>(S)-2,3,4,5-tetrahydrodipicolinate + NADP(+) + H2O = (2S,4S)-4-hydroxy-2,3,4,5-tetrahydrodipicolinate + NADPH + H(+)</text>
        <dbReference type="Rhea" id="RHEA:35331"/>
        <dbReference type="ChEBI" id="CHEBI:15377"/>
        <dbReference type="ChEBI" id="CHEBI:15378"/>
        <dbReference type="ChEBI" id="CHEBI:16845"/>
        <dbReference type="ChEBI" id="CHEBI:57783"/>
        <dbReference type="ChEBI" id="CHEBI:58349"/>
        <dbReference type="ChEBI" id="CHEBI:67139"/>
        <dbReference type="EC" id="1.17.1.8"/>
    </reaction>
</comment>
<dbReference type="GO" id="GO:0019877">
    <property type="term" value="P:diaminopimelate biosynthetic process"/>
    <property type="evidence" value="ECO:0007669"/>
    <property type="project" value="UniProtKB-KW"/>
</dbReference>
<evidence type="ECO:0000256" key="5">
    <source>
        <dbReference type="ARBA" id="ARBA00023002"/>
    </source>
</evidence>
<keyword evidence="5" id="KW-0560">Oxidoreductase</keyword>
<dbReference type="STRING" id="688867.SAMN05660236_1554"/>
<dbReference type="AlphaFoldDB" id="A0A1T5JVW5"/>
<evidence type="ECO:0000256" key="12">
    <source>
        <dbReference type="NCBIfam" id="TIGR00036"/>
    </source>
</evidence>
<keyword evidence="3" id="KW-0521">NADP</keyword>
<dbReference type="InterPro" id="IPR022663">
    <property type="entry name" value="DapB_C"/>
</dbReference>
<feature type="domain" description="Dihydrodipicolinate reductase N-terminal" evidence="13">
    <location>
        <begin position="1"/>
        <end position="100"/>
    </location>
</feature>
<evidence type="ECO:0000256" key="10">
    <source>
        <dbReference type="ARBA" id="ARBA00049080"/>
    </source>
</evidence>
<dbReference type="Gene3D" id="3.40.50.720">
    <property type="entry name" value="NAD(P)-binding Rossmann-like Domain"/>
    <property type="match status" value="1"/>
</dbReference>
<dbReference type="PANTHER" id="PTHR20836:SF0">
    <property type="entry name" value="4-HYDROXY-TETRAHYDRODIPICOLINATE REDUCTASE 1, CHLOROPLASTIC-RELATED"/>
    <property type="match status" value="1"/>
</dbReference>
<dbReference type="OrthoDB" id="9790352at2"/>
<feature type="domain" description="Dihydrodipicolinate reductase C-terminal" evidence="14">
    <location>
        <begin position="103"/>
        <end position="233"/>
    </location>
</feature>
<dbReference type="Proteomes" id="UP000190961">
    <property type="component" value="Unassembled WGS sequence"/>
</dbReference>
<keyword evidence="6" id="KW-0520">NAD</keyword>
<keyword evidence="16" id="KW-1185">Reference proteome</keyword>
<organism evidence="15 16">
    <name type="scientific">Ohtaekwangia koreensis</name>
    <dbReference type="NCBI Taxonomy" id="688867"/>
    <lineage>
        <taxon>Bacteria</taxon>
        <taxon>Pseudomonadati</taxon>
        <taxon>Bacteroidota</taxon>
        <taxon>Cytophagia</taxon>
        <taxon>Cytophagales</taxon>
        <taxon>Fulvivirgaceae</taxon>
        <taxon>Ohtaekwangia</taxon>
    </lineage>
</organism>
<dbReference type="Pfam" id="PF01113">
    <property type="entry name" value="DapB_N"/>
    <property type="match status" value="1"/>
</dbReference>
<name>A0A1T5JVW5_9BACT</name>
<gene>
    <name evidence="15" type="ORF">SAMN05660236_1554</name>
</gene>
<dbReference type="PIRSF" id="PIRSF000161">
    <property type="entry name" value="DHPR"/>
    <property type="match status" value="1"/>
</dbReference>
<evidence type="ECO:0000256" key="9">
    <source>
        <dbReference type="ARBA" id="ARBA00038983"/>
    </source>
</evidence>
<dbReference type="GO" id="GO:0005829">
    <property type="term" value="C:cytosol"/>
    <property type="evidence" value="ECO:0007669"/>
    <property type="project" value="TreeGrafter"/>
</dbReference>
<dbReference type="GO" id="GO:0008839">
    <property type="term" value="F:4-hydroxy-tetrahydrodipicolinate reductase"/>
    <property type="evidence" value="ECO:0007669"/>
    <property type="project" value="UniProtKB-UniRule"/>
</dbReference>
<dbReference type="SUPFAM" id="SSF55347">
    <property type="entry name" value="Glyceraldehyde-3-phosphate dehydrogenase-like, C-terminal domain"/>
    <property type="match status" value="1"/>
</dbReference>
<dbReference type="SUPFAM" id="SSF51735">
    <property type="entry name" value="NAD(P)-binding Rossmann-fold domains"/>
    <property type="match status" value="1"/>
</dbReference>
<sequence length="235" mass="26569">MNIILLGYGKMGKIIERVALERGHTIAARIDVNNQHEFETIKGDVAIEFSHPEAAFENVKKCILKNIPVVCGTTGWLKRKPEIDALCEEKAGAFFYASNYSLGVNIFFKLNEYLAKMTGNFSEYDVRMDEIHHTEKKDAPSGTAITLAEGVLKHVKSKKGWVNEDTDKKEDLFIQSFRIDQIPGTHVVKYSSMIDDIEIRHIAHSREGFAKGAVMVAEWIKDKKGVLGMDDYLKF</sequence>
<evidence type="ECO:0000256" key="7">
    <source>
        <dbReference type="ARBA" id="ARBA00023154"/>
    </source>
</evidence>
<dbReference type="NCBIfam" id="TIGR00036">
    <property type="entry name" value="dapB"/>
    <property type="match status" value="1"/>
</dbReference>
<dbReference type="InterPro" id="IPR000846">
    <property type="entry name" value="DapB_N"/>
</dbReference>
<dbReference type="RefSeq" id="WP_079686084.1">
    <property type="nucleotide sequence ID" value="NZ_FUZU01000001.1"/>
</dbReference>
<dbReference type="Pfam" id="PF05173">
    <property type="entry name" value="DapB_C"/>
    <property type="match status" value="1"/>
</dbReference>
<comment type="pathway">
    <text evidence="8">Amino-acid biosynthesis; L-lysine biosynthesis via DAP pathway; (S)-tetrahydrodipicolinate from L-aspartate: step 4/4.</text>
</comment>
<accession>A0A1T5JVW5</accession>
<evidence type="ECO:0000256" key="6">
    <source>
        <dbReference type="ARBA" id="ARBA00023027"/>
    </source>
</evidence>
<comment type="catalytic activity">
    <reaction evidence="11">
        <text>(S)-2,3,4,5-tetrahydrodipicolinate + NAD(+) + H2O = (2S,4S)-4-hydroxy-2,3,4,5-tetrahydrodipicolinate + NADH + H(+)</text>
        <dbReference type="Rhea" id="RHEA:35323"/>
        <dbReference type="ChEBI" id="CHEBI:15377"/>
        <dbReference type="ChEBI" id="CHEBI:15378"/>
        <dbReference type="ChEBI" id="CHEBI:16845"/>
        <dbReference type="ChEBI" id="CHEBI:57540"/>
        <dbReference type="ChEBI" id="CHEBI:57945"/>
        <dbReference type="ChEBI" id="CHEBI:67139"/>
        <dbReference type="EC" id="1.17.1.8"/>
    </reaction>
</comment>
<dbReference type="PANTHER" id="PTHR20836">
    <property type="entry name" value="DIHYDRODIPICOLINATE REDUCTASE"/>
    <property type="match status" value="1"/>
</dbReference>
<evidence type="ECO:0000313" key="16">
    <source>
        <dbReference type="Proteomes" id="UP000190961"/>
    </source>
</evidence>
<evidence type="ECO:0000256" key="2">
    <source>
        <dbReference type="ARBA" id="ARBA00022605"/>
    </source>
</evidence>
<dbReference type="InterPro" id="IPR023940">
    <property type="entry name" value="DHDPR_bac"/>
</dbReference>
<reference evidence="15 16" key="1">
    <citation type="submission" date="2017-02" db="EMBL/GenBank/DDBJ databases">
        <authorList>
            <person name="Peterson S.W."/>
        </authorList>
    </citation>
    <scope>NUCLEOTIDE SEQUENCE [LARGE SCALE GENOMIC DNA]</scope>
    <source>
        <strain evidence="15 16">DSM 25262</strain>
    </source>
</reference>
<evidence type="ECO:0000256" key="3">
    <source>
        <dbReference type="ARBA" id="ARBA00022857"/>
    </source>
</evidence>
<dbReference type="InterPro" id="IPR036291">
    <property type="entry name" value="NAD(P)-bd_dom_sf"/>
</dbReference>
<evidence type="ECO:0000259" key="13">
    <source>
        <dbReference type="Pfam" id="PF01113"/>
    </source>
</evidence>
<proteinExistence type="inferred from homology"/>
<comment type="similarity">
    <text evidence="1">Belongs to the DapB family.</text>
</comment>
<evidence type="ECO:0000313" key="15">
    <source>
        <dbReference type="EMBL" id="SKC55702.1"/>
    </source>
</evidence>